<sequence length="80" mass="9036">MSEEEPSLDRFGGKAGKAVRSRAIFGQVWREKQKSCQNLMQLRTGLERRQEKLSEVEATSDKFGGKAGKVVRSRAILRQV</sequence>
<protein>
    <submittedName>
        <fullName evidence="1">Uncharacterized protein</fullName>
    </submittedName>
</protein>
<proteinExistence type="predicted"/>
<dbReference type="Proteomes" id="UP001303324">
    <property type="component" value="Chromosome"/>
</dbReference>
<name>A0ABY9VPU8_9BACI</name>
<evidence type="ECO:0000313" key="1">
    <source>
        <dbReference type="EMBL" id="WNF23011.1"/>
    </source>
</evidence>
<accession>A0ABY9VPU8</accession>
<dbReference type="EMBL" id="CP134494">
    <property type="protein sequence ID" value="WNF23011.1"/>
    <property type="molecule type" value="Genomic_DNA"/>
</dbReference>
<organism evidence="1 2">
    <name type="scientific">Mesobacillus jeotgali</name>
    <dbReference type="NCBI Taxonomy" id="129985"/>
    <lineage>
        <taxon>Bacteria</taxon>
        <taxon>Bacillati</taxon>
        <taxon>Bacillota</taxon>
        <taxon>Bacilli</taxon>
        <taxon>Bacillales</taxon>
        <taxon>Bacillaceae</taxon>
        <taxon>Mesobacillus</taxon>
    </lineage>
</organism>
<reference evidence="1 2" key="1">
    <citation type="submission" date="2023-09" db="EMBL/GenBank/DDBJ databases">
        <title>Microbial mechanism of fulvic acid promoting antimony reduction mineralization in rice fields.</title>
        <authorList>
            <person name="Chen G."/>
            <person name="Lan J."/>
        </authorList>
    </citation>
    <scope>NUCLEOTIDE SEQUENCE [LARGE SCALE GENOMIC DNA]</scope>
    <source>
        <strain evidence="1 2">PS1</strain>
    </source>
</reference>
<keyword evidence="2" id="KW-1185">Reference proteome</keyword>
<dbReference type="RefSeq" id="WP_311073170.1">
    <property type="nucleotide sequence ID" value="NZ_CP134494.1"/>
</dbReference>
<evidence type="ECO:0000313" key="2">
    <source>
        <dbReference type="Proteomes" id="UP001303324"/>
    </source>
</evidence>
<gene>
    <name evidence="1" type="ORF">RH061_00195</name>
</gene>